<reference evidence="1" key="2">
    <citation type="submission" date="2023-05" db="EMBL/GenBank/DDBJ databases">
        <authorList>
            <person name="Fouks B."/>
        </authorList>
    </citation>
    <scope>NUCLEOTIDE SEQUENCE</scope>
    <source>
        <strain evidence="1">Stay&amp;Tobe</strain>
        <tissue evidence="1">Testes</tissue>
    </source>
</reference>
<dbReference type="EMBL" id="JASPKZ010000826">
    <property type="protein sequence ID" value="KAJ9599242.1"/>
    <property type="molecule type" value="Genomic_DNA"/>
</dbReference>
<feature type="non-terminal residue" evidence="1">
    <location>
        <position position="1"/>
    </location>
</feature>
<keyword evidence="2" id="KW-1185">Reference proteome</keyword>
<dbReference type="AlphaFoldDB" id="A0AAD8AHQ7"/>
<name>A0AAD8AHQ7_DIPPU</name>
<comment type="caution">
    <text evidence="1">The sequence shown here is derived from an EMBL/GenBank/DDBJ whole genome shotgun (WGS) entry which is preliminary data.</text>
</comment>
<feature type="non-terminal residue" evidence="1">
    <location>
        <position position="59"/>
    </location>
</feature>
<reference evidence="1" key="1">
    <citation type="journal article" date="2023" name="IScience">
        <title>Live-bearing cockroach genome reveals convergent evolutionary mechanisms linked to viviparity in insects and beyond.</title>
        <authorList>
            <person name="Fouks B."/>
            <person name="Harrison M.C."/>
            <person name="Mikhailova A.A."/>
            <person name="Marchal E."/>
            <person name="English S."/>
            <person name="Carruthers M."/>
            <person name="Jennings E.C."/>
            <person name="Chiamaka E.L."/>
            <person name="Frigard R.A."/>
            <person name="Pippel M."/>
            <person name="Attardo G.M."/>
            <person name="Benoit J.B."/>
            <person name="Bornberg-Bauer E."/>
            <person name="Tobe S.S."/>
        </authorList>
    </citation>
    <scope>NUCLEOTIDE SEQUENCE</scope>
    <source>
        <strain evidence="1">Stay&amp;Tobe</strain>
    </source>
</reference>
<proteinExistence type="predicted"/>
<protein>
    <submittedName>
        <fullName evidence="1">Uncharacterized protein</fullName>
    </submittedName>
</protein>
<gene>
    <name evidence="1" type="ORF">L9F63_010284</name>
</gene>
<dbReference type="Proteomes" id="UP001233999">
    <property type="component" value="Unassembled WGS sequence"/>
</dbReference>
<evidence type="ECO:0000313" key="1">
    <source>
        <dbReference type="EMBL" id="KAJ9599242.1"/>
    </source>
</evidence>
<accession>A0AAD8AHQ7</accession>
<organism evidence="1 2">
    <name type="scientific">Diploptera punctata</name>
    <name type="common">Pacific beetle cockroach</name>
    <dbReference type="NCBI Taxonomy" id="6984"/>
    <lineage>
        <taxon>Eukaryota</taxon>
        <taxon>Metazoa</taxon>
        <taxon>Ecdysozoa</taxon>
        <taxon>Arthropoda</taxon>
        <taxon>Hexapoda</taxon>
        <taxon>Insecta</taxon>
        <taxon>Pterygota</taxon>
        <taxon>Neoptera</taxon>
        <taxon>Polyneoptera</taxon>
        <taxon>Dictyoptera</taxon>
        <taxon>Blattodea</taxon>
        <taxon>Blaberoidea</taxon>
        <taxon>Blaberidae</taxon>
        <taxon>Diplopterinae</taxon>
        <taxon>Diploptera</taxon>
    </lineage>
</organism>
<sequence length="59" mass="6810">STLEQLFCQLKNSDAIIRSRGECNFSWQLLYSLENLFHCKKMNKIDIGPTGPMIRVFSS</sequence>
<evidence type="ECO:0000313" key="2">
    <source>
        <dbReference type="Proteomes" id="UP001233999"/>
    </source>
</evidence>